<keyword evidence="3" id="KW-1185">Reference proteome</keyword>
<dbReference type="InterPro" id="IPR051222">
    <property type="entry name" value="PPR/CCM1_RNA-binding"/>
</dbReference>
<comment type="caution">
    <text evidence="2">The sequence shown here is derived from an EMBL/GenBank/DDBJ whole genome shotgun (WGS) entry which is preliminary data.</text>
</comment>
<evidence type="ECO:0000256" key="1">
    <source>
        <dbReference type="ARBA" id="ARBA00022737"/>
    </source>
</evidence>
<dbReference type="PANTHER" id="PTHR47942:SF63">
    <property type="entry name" value="PENTATRICOPEPTIDE REPEAT-CONTAINING PROTEIN"/>
    <property type="match status" value="1"/>
</dbReference>
<gene>
    <name evidence="2" type="ORF">ACHAWO_013929</name>
</gene>
<sequence>MESYTSYLTALLTHQKQLQLDRSDREAAIRILSLAEKAHNLLVHMEEFSGVSDTQQSFIMKLSGTNNKSRIRQPALRPTSFHYDTVIESFANATTAAQEGQYTTHFTMNAPYIAQRWLQRMETLQEPTTLNSYYHVMKACSVIAMMNQPLSSSKSSILTQAIFDKLKQNPNLTASVREYRLLLQTWSCSNCKDSAYKATGVWMSMQRAFRRGEDQSMEPTLEDGKMVLRAWSRAINKHSARRANSVLTEMQKKYNGKTTTVQPDLDCYRYVLSAMSKSKVPDIAASIPNLFKSMEDNQIFPDTECFDCAIQTLTNCTRNSTKENEAVEYSKMAEKMLIQMEKESERSSVSVVKPSSKSYTNVIQALGVVRRGKSSAEKAAALLKRMEGGDESIRPTRDSYVGVMNAFGSCGSEDGFISANEILQRMISQHSNGNESVRPDACSYHAVIRACSQVATSGGKNPERQKEALVLAISTVQDMKKSDHVHPNTKSYLLLLQCCINLLPEGSTEREKALCSVFRSCAKDGLVGQPILREFQSNVSAEVYHREVVSIAPYFEEVRIIPEKWTRNLGYSVRGSSGKMSPIISVTGAVVSTTAYNDYRMRRRRLKKGKMLLQGGRI</sequence>
<dbReference type="AlphaFoldDB" id="A0ABD3Q6K8"/>
<name>A0ABD3Q6K8_9STRA</name>
<dbReference type="EMBL" id="JALLPJ020000303">
    <property type="protein sequence ID" value="KAL3796043.1"/>
    <property type="molecule type" value="Genomic_DNA"/>
</dbReference>
<accession>A0ABD3Q6K8</accession>
<dbReference type="Gene3D" id="1.25.40.10">
    <property type="entry name" value="Tetratricopeptide repeat domain"/>
    <property type="match status" value="2"/>
</dbReference>
<evidence type="ECO:0000313" key="3">
    <source>
        <dbReference type="Proteomes" id="UP001530400"/>
    </source>
</evidence>
<reference evidence="2 3" key="1">
    <citation type="submission" date="2024-10" db="EMBL/GenBank/DDBJ databases">
        <title>Updated reference genomes for cyclostephanoid diatoms.</title>
        <authorList>
            <person name="Roberts W.R."/>
            <person name="Alverson A.J."/>
        </authorList>
    </citation>
    <scope>NUCLEOTIDE SEQUENCE [LARGE SCALE GENOMIC DNA]</scope>
    <source>
        <strain evidence="2 3">AJA010-31</strain>
    </source>
</reference>
<keyword evidence="1" id="KW-0677">Repeat</keyword>
<dbReference type="PANTHER" id="PTHR47942">
    <property type="entry name" value="TETRATRICOPEPTIDE REPEAT (TPR)-LIKE SUPERFAMILY PROTEIN-RELATED"/>
    <property type="match status" value="1"/>
</dbReference>
<organism evidence="2 3">
    <name type="scientific">Cyclotella atomus</name>
    <dbReference type="NCBI Taxonomy" id="382360"/>
    <lineage>
        <taxon>Eukaryota</taxon>
        <taxon>Sar</taxon>
        <taxon>Stramenopiles</taxon>
        <taxon>Ochrophyta</taxon>
        <taxon>Bacillariophyta</taxon>
        <taxon>Coscinodiscophyceae</taxon>
        <taxon>Thalassiosirophycidae</taxon>
        <taxon>Stephanodiscales</taxon>
        <taxon>Stephanodiscaceae</taxon>
        <taxon>Cyclotella</taxon>
    </lineage>
</organism>
<dbReference type="Proteomes" id="UP001530400">
    <property type="component" value="Unassembled WGS sequence"/>
</dbReference>
<dbReference type="InterPro" id="IPR011990">
    <property type="entry name" value="TPR-like_helical_dom_sf"/>
</dbReference>
<evidence type="ECO:0000313" key="2">
    <source>
        <dbReference type="EMBL" id="KAL3796043.1"/>
    </source>
</evidence>
<protein>
    <submittedName>
        <fullName evidence="2">Uncharacterized protein</fullName>
    </submittedName>
</protein>
<proteinExistence type="predicted"/>